<keyword evidence="5 7" id="KW-1133">Transmembrane helix</keyword>
<dbReference type="InterPro" id="IPR035906">
    <property type="entry name" value="MetI-like_sf"/>
</dbReference>
<evidence type="ECO:0000313" key="10">
    <source>
        <dbReference type="Proteomes" id="UP000288812"/>
    </source>
</evidence>
<dbReference type="OrthoDB" id="9778687at2"/>
<feature type="transmembrane region" description="Helical" evidence="7">
    <location>
        <begin position="246"/>
        <end position="270"/>
    </location>
</feature>
<feature type="transmembrane region" description="Helical" evidence="7">
    <location>
        <begin position="6"/>
        <end position="23"/>
    </location>
</feature>
<feature type="domain" description="ABC transmembrane type-1" evidence="8">
    <location>
        <begin position="55"/>
        <end position="267"/>
    </location>
</feature>
<dbReference type="Proteomes" id="UP000288812">
    <property type="component" value="Unassembled WGS sequence"/>
</dbReference>
<gene>
    <name evidence="9" type="ORF">EF514_00385</name>
</gene>
<comment type="caution">
    <text evidence="9">The sequence shown here is derived from an EMBL/GenBank/DDBJ whole genome shotgun (WGS) entry which is preliminary data.</text>
</comment>
<sequence>MVSPAIIILAVFVLYPIGYMVYLSGFEWNLIGEKVFIGLGNFKALFTSEEFLQVVVNTMKYTFYTVFFSVGIALMLAEYLKESRKINSILQGIIFTPYVIPLISIAFIWMWLMDSDYGLLNYLLEVLEINSVKWLEDPKIALNSIILVSVWKGVGYNVIILLSAMHAVPKDLYEAANLDRASKQKVFFKITMPMISPSIFFLVLMNIISSFKVFETVSIMTQGGPMNSTNTLVFNLYEYGFKYYKIGYASAMGVVLMGLIGICTILYFWALSKKVHYQ</sequence>
<evidence type="ECO:0000256" key="7">
    <source>
        <dbReference type="RuleBase" id="RU363032"/>
    </source>
</evidence>
<feature type="transmembrane region" description="Helical" evidence="7">
    <location>
        <begin position="186"/>
        <end position="208"/>
    </location>
</feature>
<dbReference type="Pfam" id="PF00528">
    <property type="entry name" value="BPD_transp_1"/>
    <property type="match status" value="1"/>
</dbReference>
<evidence type="ECO:0000256" key="5">
    <source>
        <dbReference type="ARBA" id="ARBA00022989"/>
    </source>
</evidence>
<keyword evidence="2 7" id="KW-0813">Transport</keyword>
<dbReference type="PROSITE" id="PS50928">
    <property type="entry name" value="ABC_TM1"/>
    <property type="match status" value="1"/>
</dbReference>
<dbReference type="InterPro" id="IPR051393">
    <property type="entry name" value="ABC_transporter_permease"/>
</dbReference>
<feature type="transmembrane region" description="Helical" evidence="7">
    <location>
        <begin position="92"/>
        <end position="112"/>
    </location>
</feature>
<name>A0A437SAN8_9FIRM</name>
<dbReference type="CDD" id="cd06261">
    <property type="entry name" value="TM_PBP2"/>
    <property type="match status" value="1"/>
</dbReference>
<evidence type="ECO:0000256" key="6">
    <source>
        <dbReference type="ARBA" id="ARBA00023136"/>
    </source>
</evidence>
<keyword evidence="4 7" id="KW-0812">Transmembrane</keyword>
<evidence type="ECO:0000313" key="9">
    <source>
        <dbReference type="EMBL" id="RVU55877.1"/>
    </source>
</evidence>
<accession>A0A437SAN8</accession>
<evidence type="ECO:0000256" key="4">
    <source>
        <dbReference type="ARBA" id="ARBA00022692"/>
    </source>
</evidence>
<evidence type="ECO:0000256" key="1">
    <source>
        <dbReference type="ARBA" id="ARBA00004651"/>
    </source>
</evidence>
<organism evidence="9 10">
    <name type="scientific">Anaerosphaera multitolerans</name>
    <dbReference type="NCBI Taxonomy" id="2487351"/>
    <lineage>
        <taxon>Bacteria</taxon>
        <taxon>Bacillati</taxon>
        <taxon>Bacillota</taxon>
        <taxon>Tissierellia</taxon>
        <taxon>Tissierellales</taxon>
        <taxon>Peptoniphilaceae</taxon>
        <taxon>Anaerosphaera</taxon>
    </lineage>
</organism>
<comment type="subcellular location">
    <subcellularLocation>
        <location evidence="1 7">Cell membrane</location>
        <topology evidence="1 7">Multi-pass membrane protein</topology>
    </subcellularLocation>
</comment>
<protein>
    <submittedName>
        <fullName evidence="9">Sugar ABC transporter permease</fullName>
    </submittedName>
</protein>
<dbReference type="SUPFAM" id="SSF161098">
    <property type="entry name" value="MetI-like"/>
    <property type="match status" value="1"/>
</dbReference>
<evidence type="ECO:0000256" key="3">
    <source>
        <dbReference type="ARBA" id="ARBA00022475"/>
    </source>
</evidence>
<comment type="similarity">
    <text evidence="7">Belongs to the binding-protein-dependent transport system permease family.</text>
</comment>
<dbReference type="PANTHER" id="PTHR30193:SF37">
    <property type="entry name" value="INNER MEMBRANE ABC TRANSPORTER PERMEASE PROTEIN YCJO"/>
    <property type="match status" value="1"/>
</dbReference>
<reference evidence="9 10" key="1">
    <citation type="submission" date="2018-11" db="EMBL/GenBank/DDBJ databases">
        <title>Genome sequencing and assembly of Anaerosphaera sp. nov., GS7-6-2.</title>
        <authorList>
            <person name="Rettenmaier R."/>
            <person name="Liebl W."/>
            <person name="Zverlov V."/>
        </authorList>
    </citation>
    <scope>NUCLEOTIDE SEQUENCE [LARGE SCALE GENOMIC DNA]</scope>
    <source>
        <strain evidence="9 10">GS7-6-2</strain>
    </source>
</reference>
<keyword evidence="3" id="KW-1003">Cell membrane</keyword>
<dbReference type="PANTHER" id="PTHR30193">
    <property type="entry name" value="ABC TRANSPORTER PERMEASE PROTEIN"/>
    <property type="match status" value="1"/>
</dbReference>
<keyword evidence="10" id="KW-1185">Reference proteome</keyword>
<proteinExistence type="inferred from homology"/>
<feature type="transmembrane region" description="Helical" evidence="7">
    <location>
        <begin position="140"/>
        <end position="165"/>
    </location>
</feature>
<evidence type="ECO:0000256" key="2">
    <source>
        <dbReference type="ARBA" id="ARBA00022448"/>
    </source>
</evidence>
<dbReference type="GO" id="GO:0005886">
    <property type="term" value="C:plasma membrane"/>
    <property type="evidence" value="ECO:0007669"/>
    <property type="project" value="UniProtKB-SubCell"/>
</dbReference>
<evidence type="ECO:0000259" key="8">
    <source>
        <dbReference type="PROSITE" id="PS50928"/>
    </source>
</evidence>
<keyword evidence="6 7" id="KW-0472">Membrane</keyword>
<dbReference type="AlphaFoldDB" id="A0A437SAN8"/>
<dbReference type="GO" id="GO:0055085">
    <property type="term" value="P:transmembrane transport"/>
    <property type="evidence" value="ECO:0007669"/>
    <property type="project" value="InterPro"/>
</dbReference>
<dbReference type="Gene3D" id="1.10.3720.10">
    <property type="entry name" value="MetI-like"/>
    <property type="match status" value="1"/>
</dbReference>
<feature type="transmembrane region" description="Helical" evidence="7">
    <location>
        <begin position="61"/>
        <end position="80"/>
    </location>
</feature>
<dbReference type="EMBL" id="RLIH01000001">
    <property type="protein sequence ID" value="RVU55877.1"/>
    <property type="molecule type" value="Genomic_DNA"/>
</dbReference>
<dbReference type="InterPro" id="IPR000515">
    <property type="entry name" value="MetI-like"/>
</dbReference>